<dbReference type="Proteomes" id="UP000309133">
    <property type="component" value="Unassembled WGS sequence"/>
</dbReference>
<dbReference type="Pfam" id="PF01546">
    <property type="entry name" value="Peptidase_M20"/>
    <property type="match status" value="1"/>
</dbReference>
<evidence type="ECO:0000256" key="1">
    <source>
        <dbReference type="ARBA" id="ARBA00001947"/>
    </source>
</evidence>
<proteinExistence type="predicted"/>
<keyword evidence="2" id="KW-0479">Metal-binding</keyword>
<accession>A0A4S4FKI5</accession>
<evidence type="ECO:0000259" key="5">
    <source>
        <dbReference type="Pfam" id="PF07687"/>
    </source>
</evidence>
<dbReference type="GO" id="GO:0046872">
    <property type="term" value="F:metal ion binding"/>
    <property type="evidence" value="ECO:0007669"/>
    <property type="project" value="UniProtKB-KW"/>
</dbReference>
<dbReference type="AlphaFoldDB" id="A0A4S4FKI5"/>
<comment type="caution">
    <text evidence="6">The sequence shown here is derived from an EMBL/GenBank/DDBJ whole genome shotgun (WGS) entry which is preliminary data.</text>
</comment>
<dbReference type="EMBL" id="SSSM01000003">
    <property type="protein sequence ID" value="THG31885.1"/>
    <property type="molecule type" value="Genomic_DNA"/>
</dbReference>
<name>A0A4S4FKI5_9MICO</name>
<dbReference type="OrthoDB" id="7055905at2"/>
<protein>
    <submittedName>
        <fullName evidence="6">M20/M25/M40 family metallo-hydrolase</fullName>
    </submittedName>
</protein>
<organism evidence="6 8">
    <name type="scientific">Naasia lichenicola</name>
    <dbReference type="NCBI Taxonomy" id="2565933"/>
    <lineage>
        <taxon>Bacteria</taxon>
        <taxon>Bacillati</taxon>
        <taxon>Actinomycetota</taxon>
        <taxon>Actinomycetes</taxon>
        <taxon>Micrococcales</taxon>
        <taxon>Microbacteriaceae</taxon>
        <taxon>Naasia</taxon>
    </lineage>
</organism>
<dbReference type="Pfam" id="PF07687">
    <property type="entry name" value="M20_dimer"/>
    <property type="match status" value="1"/>
</dbReference>
<dbReference type="PANTHER" id="PTHR43808">
    <property type="entry name" value="ACETYLORNITHINE DEACETYLASE"/>
    <property type="match status" value="1"/>
</dbReference>
<dbReference type="InterPro" id="IPR001261">
    <property type="entry name" value="ArgE/DapE_CS"/>
</dbReference>
<keyword evidence="3 6" id="KW-0378">Hydrolase</keyword>
<sequence>MLNLLDAAIAAHTESAFAFLEDLVRAPSLVGSEQTALDVFARELTAIGLEVQLLPFPAEPFSDPRGGVSPRPQDLYGTGNAAGRYQVVGRTPGDGPLTLLLNGHIDVVPATDSILWRTAPFEPDRRDGRMYGRGTADMKGGFAIGMLALRALKDVAPDLFSIRRLGFLAVIEEECTGNGALNAASEHGVLADEVVLLEPTDLGLMLGGVGVLWLEVEVTGHASHAESADSTSNAIDLGMRLVAALRAWSADLSIAEPDPALPDTDHPYNLNLGRITAGDWNSSAPSRATLGLRMGFPRSWDPARAERELRAFIQKVTDEDSDFPAQPVVRASGFRASGYLLDEEDPLVRDLRAAHLDAHGDEPRLFSLGSTTDARTYINHFGTPAVCFGAIAHDMHGVDESVELQSIVDGARTLARFLLARFAETEATA</sequence>
<evidence type="ECO:0000313" key="7">
    <source>
        <dbReference type="EMBL" id="THG31885.1"/>
    </source>
</evidence>
<dbReference type="PROSITE" id="PS00758">
    <property type="entry name" value="ARGE_DAPE_CPG2_1"/>
    <property type="match status" value="1"/>
</dbReference>
<dbReference type="InterPro" id="IPR050072">
    <property type="entry name" value="Peptidase_M20A"/>
</dbReference>
<dbReference type="RefSeq" id="WP_136427005.1">
    <property type="nucleotide sequence ID" value="NZ_SSSM01000003.1"/>
</dbReference>
<dbReference type="EMBL" id="SSSM01000004">
    <property type="protein sequence ID" value="THG30648.1"/>
    <property type="molecule type" value="Genomic_DNA"/>
</dbReference>
<dbReference type="GO" id="GO:0016787">
    <property type="term" value="F:hydrolase activity"/>
    <property type="evidence" value="ECO:0007669"/>
    <property type="project" value="UniProtKB-KW"/>
</dbReference>
<feature type="domain" description="Peptidase M20 dimerisation" evidence="5">
    <location>
        <begin position="210"/>
        <end position="319"/>
    </location>
</feature>
<evidence type="ECO:0000313" key="8">
    <source>
        <dbReference type="Proteomes" id="UP000309133"/>
    </source>
</evidence>
<gene>
    <name evidence="7" type="ORF">E6C64_07530</name>
    <name evidence="6" type="ORF">E6C64_08385</name>
</gene>
<reference evidence="6 8" key="1">
    <citation type="submission" date="2019-04" db="EMBL/GenBank/DDBJ databases">
        <authorList>
            <person name="Jiang L."/>
        </authorList>
    </citation>
    <scope>NUCLEOTIDE SEQUENCE [LARGE SCALE GENOMIC DNA]</scope>
    <source>
        <strain evidence="6 8">YIM 131853</strain>
    </source>
</reference>
<dbReference type="PANTHER" id="PTHR43808:SF25">
    <property type="entry name" value="PEPTIDASE M20 DIMERISATION DOMAIN-CONTAINING PROTEIN"/>
    <property type="match status" value="1"/>
</dbReference>
<evidence type="ECO:0000256" key="2">
    <source>
        <dbReference type="ARBA" id="ARBA00022723"/>
    </source>
</evidence>
<evidence type="ECO:0000313" key="6">
    <source>
        <dbReference type="EMBL" id="THG30648.1"/>
    </source>
</evidence>
<keyword evidence="8" id="KW-1185">Reference proteome</keyword>
<keyword evidence="4" id="KW-0862">Zinc</keyword>
<dbReference type="Gene3D" id="3.40.630.10">
    <property type="entry name" value="Zn peptidases"/>
    <property type="match status" value="1"/>
</dbReference>
<dbReference type="SUPFAM" id="SSF53187">
    <property type="entry name" value="Zn-dependent exopeptidases"/>
    <property type="match status" value="1"/>
</dbReference>
<dbReference type="InterPro" id="IPR002933">
    <property type="entry name" value="Peptidase_M20"/>
</dbReference>
<dbReference type="SUPFAM" id="SSF55031">
    <property type="entry name" value="Bacterial exopeptidase dimerisation domain"/>
    <property type="match status" value="1"/>
</dbReference>
<evidence type="ECO:0000256" key="3">
    <source>
        <dbReference type="ARBA" id="ARBA00022801"/>
    </source>
</evidence>
<comment type="cofactor">
    <cofactor evidence="1">
        <name>Zn(2+)</name>
        <dbReference type="ChEBI" id="CHEBI:29105"/>
    </cofactor>
</comment>
<dbReference type="InterPro" id="IPR011650">
    <property type="entry name" value="Peptidase_M20_dimer"/>
</dbReference>
<dbReference type="Gene3D" id="3.30.70.360">
    <property type="match status" value="1"/>
</dbReference>
<dbReference type="InterPro" id="IPR036264">
    <property type="entry name" value="Bact_exopeptidase_dim_dom"/>
</dbReference>
<evidence type="ECO:0000256" key="4">
    <source>
        <dbReference type="ARBA" id="ARBA00022833"/>
    </source>
</evidence>